<feature type="compositionally biased region" description="Basic and acidic residues" evidence="1">
    <location>
        <begin position="24"/>
        <end position="33"/>
    </location>
</feature>
<dbReference type="AlphaFoldDB" id="A0A2H3JML8"/>
<dbReference type="EMBL" id="KB468113">
    <property type="protein sequence ID" value="PCH41133.1"/>
    <property type="molecule type" value="Genomic_DNA"/>
</dbReference>
<accession>A0A2H3JML8</accession>
<sequence length="112" mass="12484">MYSLGTVELVDPEVEVYDNENGYDDSRFDQRAETDDEGGSYAIGSDASSNSGFTLLEVIDTKLEWIFARSTVPLSTEELLRFPAGYRDFAWPLTVFSASIGWGLVLSHAKLY</sequence>
<gene>
    <name evidence="2" type="ORF">WOLCODRAFT_24514</name>
</gene>
<keyword evidence="3" id="KW-1185">Reference proteome</keyword>
<evidence type="ECO:0000313" key="2">
    <source>
        <dbReference type="EMBL" id="PCH41133.1"/>
    </source>
</evidence>
<reference evidence="2 3" key="1">
    <citation type="journal article" date="2012" name="Science">
        <title>The Paleozoic origin of enzymatic lignin decomposition reconstructed from 31 fungal genomes.</title>
        <authorList>
            <person name="Floudas D."/>
            <person name="Binder M."/>
            <person name="Riley R."/>
            <person name="Barry K."/>
            <person name="Blanchette R.A."/>
            <person name="Henrissat B."/>
            <person name="Martinez A.T."/>
            <person name="Otillar R."/>
            <person name="Spatafora J.W."/>
            <person name="Yadav J.S."/>
            <person name="Aerts A."/>
            <person name="Benoit I."/>
            <person name="Boyd A."/>
            <person name="Carlson A."/>
            <person name="Copeland A."/>
            <person name="Coutinho P.M."/>
            <person name="de Vries R.P."/>
            <person name="Ferreira P."/>
            <person name="Findley K."/>
            <person name="Foster B."/>
            <person name="Gaskell J."/>
            <person name="Glotzer D."/>
            <person name="Gorecki P."/>
            <person name="Heitman J."/>
            <person name="Hesse C."/>
            <person name="Hori C."/>
            <person name="Igarashi K."/>
            <person name="Jurgens J.A."/>
            <person name="Kallen N."/>
            <person name="Kersten P."/>
            <person name="Kohler A."/>
            <person name="Kuees U."/>
            <person name="Kumar T.K.A."/>
            <person name="Kuo A."/>
            <person name="LaButti K."/>
            <person name="Larrondo L.F."/>
            <person name="Lindquist E."/>
            <person name="Ling A."/>
            <person name="Lombard V."/>
            <person name="Lucas S."/>
            <person name="Lundell T."/>
            <person name="Martin R."/>
            <person name="McLaughlin D.J."/>
            <person name="Morgenstern I."/>
            <person name="Morin E."/>
            <person name="Murat C."/>
            <person name="Nagy L.G."/>
            <person name="Nolan M."/>
            <person name="Ohm R.A."/>
            <person name="Patyshakuliyeva A."/>
            <person name="Rokas A."/>
            <person name="Ruiz-Duenas F.J."/>
            <person name="Sabat G."/>
            <person name="Salamov A."/>
            <person name="Samejima M."/>
            <person name="Schmutz J."/>
            <person name="Slot J.C."/>
            <person name="St John F."/>
            <person name="Stenlid J."/>
            <person name="Sun H."/>
            <person name="Sun S."/>
            <person name="Syed K."/>
            <person name="Tsang A."/>
            <person name="Wiebenga A."/>
            <person name="Young D."/>
            <person name="Pisabarro A."/>
            <person name="Eastwood D.C."/>
            <person name="Martin F."/>
            <person name="Cullen D."/>
            <person name="Grigoriev I.V."/>
            <person name="Hibbett D.S."/>
        </authorList>
    </citation>
    <scope>NUCLEOTIDE SEQUENCE [LARGE SCALE GENOMIC DNA]</scope>
    <source>
        <strain evidence="2 3">MD-104</strain>
    </source>
</reference>
<feature type="region of interest" description="Disordered" evidence="1">
    <location>
        <begin position="18"/>
        <end position="49"/>
    </location>
</feature>
<organism evidence="2 3">
    <name type="scientific">Wolfiporia cocos (strain MD-104)</name>
    <name type="common">Brown rot fungus</name>
    <dbReference type="NCBI Taxonomy" id="742152"/>
    <lineage>
        <taxon>Eukaryota</taxon>
        <taxon>Fungi</taxon>
        <taxon>Dikarya</taxon>
        <taxon>Basidiomycota</taxon>
        <taxon>Agaricomycotina</taxon>
        <taxon>Agaricomycetes</taxon>
        <taxon>Polyporales</taxon>
        <taxon>Phaeolaceae</taxon>
        <taxon>Wolfiporia</taxon>
    </lineage>
</organism>
<evidence type="ECO:0000313" key="3">
    <source>
        <dbReference type="Proteomes" id="UP000218811"/>
    </source>
</evidence>
<evidence type="ECO:0000256" key="1">
    <source>
        <dbReference type="SAM" id="MobiDB-lite"/>
    </source>
</evidence>
<dbReference type="Proteomes" id="UP000218811">
    <property type="component" value="Unassembled WGS sequence"/>
</dbReference>
<proteinExistence type="predicted"/>
<name>A0A2H3JML8_WOLCO</name>
<protein>
    <submittedName>
        <fullName evidence="2">Uncharacterized protein</fullName>
    </submittedName>
</protein>